<dbReference type="GO" id="GO:0009055">
    <property type="term" value="F:electron transfer activity"/>
    <property type="evidence" value="ECO:0007669"/>
    <property type="project" value="InterPro"/>
</dbReference>
<evidence type="ECO:0000313" key="9">
    <source>
        <dbReference type="Proteomes" id="UP000006765"/>
    </source>
</evidence>
<feature type="signal peptide" evidence="6">
    <location>
        <begin position="1"/>
        <end position="21"/>
    </location>
</feature>
<dbReference type="PROSITE" id="PS51257">
    <property type="entry name" value="PROKAR_LIPOPROTEIN"/>
    <property type="match status" value="1"/>
</dbReference>
<keyword evidence="2 4" id="KW-0479">Metal-binding</keyword>
<name>K2HAS8_9RHOB</name>
<dbReference type="PANTHER" id="PTHR40394">
    <property type="entry name" value="LIPOPROTEIN-RELATED"/>
    <property type="match status" value="1"/>
</dbReference>
<dbReference type="Pfam" id="PF13442">
    <property type="entry name" value="Cytochrome_CBB3"/>
    <property type="match status" value="1"/>
</dbReference>
<dbReference type="InterPro" id="IPR009056">
    <property type="entry name" value="Cyt_c-like_dom"/>
</dbReference>
<sequence length="181" mass="19275">MRRLIALAALIALAGCWQDMAEQPKDVAYDPSGAWSDGASARPLVAGTVARGAIDRLESLIVPPQVTPALLERGRERFTIYCMPCHGYDGTGDGRVVQRGFPPPPSYLTARLRAAPAAHFLGVIENGFGVMYPYGDRVPPADRWAIVAYIRALQLAGGVAPSHPARGDVPVDTAFPSEVAP</sequence>
<dbReference type="EMBL" id="AMGO01000021">
    <property type="protein sequence ID" value="EKE44608.1"/>
    <property type="molecule type" value="Genomic_DNA"/>
</dbReference>
<dbReference type="GO" id="GO:0020037">
    <property type="term" value="F:heme binding"/>
    <property type="evidence" value="ECO:0007669"/>
    <property type="project" value="InterPro"/>
</dbReference>
<evidence type="ECO:0000256" key="1">
    <source>
        <dbReference type="ARBA" id="ARBA00022617"/>
    </source>
</evidence>
<dbReference type="STRING" id="1231392.OCGS_1446"/>
<evidence type="ECO:0000256" key="6">
    <source>
        <dbReference type="SAM" id="SignalP"/>
    </source>
</evidence>
<gene>
    <name evidence="8" type="ORF">OCGS_1446</name>
</gene>
<evidence type="ECO:0000259" key="7">
    <source>
        <dbReference type="PROSITE" id="PS51007"/>
    </source>
</evidence>
<evidence type="ECO:0000256" key="5">
    <source>
        <dbReference type="SAM" id="MobiDB-lite"/>
    </source>
</evidence>
<dbReference type="SUPFAM" id="SSF46626">
    <property type="entry name" value="Cytochrome c"/>
    <property type="match status" value="1"/>
</dbReference>
<accession>K2HAS8</accession>
<comment type="caution">
    <text evidence="8">The sequence shown here is derived from an EMBL/GenBank/DDBJ whole genome shotgun (WGS) entry which is preliminary data.</text>
</comment>
<dbReference type="AlphaFoldDB" id="K2HAS8"/>
<evidence type="ECO:0000256" key="4">
    <source>
        <dbReference type="PROSITE-ProRule" id="PRU00433"/>
    </source>
</evidence>
<keyword evidence="6" id="KW-0732">Signal</keyword>
<organism evidence="8 9">
    <name type="scientific">Oceaniovalibus guishaninsula JLT2003</name>
    <dbReference type="NCBI Taxonomy" id="1231392"/>
    <lineage>
        <taxon>Bacteria</taxon>
        <taxon>Pseudomonadati</taxon>
        <taxon>Pseudomonadota</taxon>
        <taxon>Alphaproteobacteria</taxon>
        <taxon>Rhodobacterales</taxon>
        <taxon>Roseobacteraceae</taxon>
        <taxon>Oceaniovalibus</taxon>
    </lineage>
</organism>
<keyword evidence="3 4" id="KW-0408">Iron</keyword>
<proteinExistence type="predicted"/>
<dbReference type="GO" id="GO:0046872">
    <property type="term" value="F:metal ion binding"/>
    <property type="evidence" value="ECO:0007669"/>
    <property type="project" value="UniProtKB-KW"/>
</dbReference>
<feature type="domain" description="Cytochrome c" evidence="7">
    <location>
        <begin position="69"/>
        <end position="154"/>
    </location>
</feature>
<dbReference type="OrthoDB" id="9811281at2"/>
<feature type="region of interest" description="Disordered" evidence="5">
    <location>
        <begin position="160"/>
        <end position="181"/>
    </location>
</feature>
<keyword evidence="9" id="KW-1185">Reference proteome</keyword>
<dbReference type="PANTHER" id="PTHR40394:SF2">
    <property type="entry name" value="QUINOL:CYTOCHROME C OXIDOREDUCTASE MEMBRANE PROTEIN"/>
    <property type="match status" value="1"/>
</dbReference>
<dbReference type="PROSITE" id="PS51007">
    <property type="entry name" value="CYTC"/>
    <property type="match status" value="1"/>
</dbReference>
<keyword evidence="1 4" id="KW-0349">Heme</keyword>
<evidence type="ECO:0000313" key="8">
    <source>
        <dbReference type="EMBL" id="EKE44608.1"/>
    </source>
</evidence>
<evidence type="ECO:0000256" key="3">
    <source>
        <dbReference type="ARBA" id="ARBA00023004"/>
    </source>
</evidence>
<protein>
    <recommendedName>
        <fullName evidence="7">Cytochrome c domain-containing protein</fullName>
    </recommendedName>
</protein>
<dbReference type="Gene3D" id="1.10.760.10">
    <property type="entry name" value="Cytochrome c-like domain"/>
    <property type="match status" value="1"/>
</dbReference>
<dbReference type="PATRIC" id="fig|1231392.3.peg.1452"/>
<evidence type="ECO:0000256" key="2">
    <source>
        <dbReference type="ARBA" id="ARBA00022723"/>
    </source>
</evidence>
<feature type="chain" id="PRO_5003858261" description="Cytochrome c domain-containing protein" evidence="6">
    <location>
        <begin position="22"/>
        <end position="181"/>
    </location>
</feature>
<dbReference type="InterPro" id="IPR036909">
    <property type="entry name" value="Cyt_c-like_dom_sf"/>
</dbReference>
<dbReference type="Proteomes" id="UP000006765">
    <property type="component" value="Unassembled WGS sequence"/>
</dbReference>
<reference evidence="8 9" key="1">
    <citation type="journal article" date="2012" name="J. Bacteriol.">
        <title>Draft Genome Sequence of Oceaniovalibus guishaninsula JLT2003T.</title>
        <authorList>
            <person name="Tang K."/>
            <person name="Liu K."/>
            <person name="Jiao N."/>
        </authorList>
    </citation>
    <scope>NUCLEOTIDE SEQUENCE [LARGE SCALE GENOMIC DNA]</scope>
    <source>
        <strain evidence="8 9">JLT2003</strain>
    </source>
</reference>
<dbReference type="eggNOG" id="COG2010">
    <property type="taxonomic scope" value="Bacteria"/>
</dbReference>